<proteinExistence type="predicted"/>
<name>A0A557SXN7_9ARCH</name>
<dbReference type="AlphaFoldDB" id="A0A557SXN7"/>
<organism evidence="1 2">
    <name type="scientific">Candidatus Nitrosocosmicus arcticus</name>
    <dbReference type="NCBI Taxonomy" id="2035267"/>
    <lineage>
        <taxon>Archaea</taxon>
        <taxon>Nitrososphaerota</taxon>
        <taxon>Nitrososphaeria</taxon>
        <taxon>Nitrososphaerales</taxon>
        <taxon>Nitrososphaeraceae</taxon>
        <taxon>Candidatus Nitrosocosmicus</taxon>
    </lineage>
</organism>
<evidence type="ECO:0000313" key="2">
    <source>
        <dbReference type="Proteomes" id="UP000315289"/>
    </source>
</evidence>
<sequence>MKKKLETDDDFGSYMSLPSKYEKPLSSFIHIKNIVATAHV</sequence>
<reference evidence="1 2" key="1">
    <citation type="journal article" date="2019" name="Front. Microbiol.">
        <title>Ammonia Oxidation by the Arctic Terrestrial Thaumarchaeote Candidatus Nitrosocosmicus arcticus Is Stimulated by Increasing Temperatures.</title>
        <authorList>
            <person name="Alves R.J.E."/>
            <person name="Kerou M."/>
            <person name="Zappe A."/>
            <person name="Bittner R."/>
            <person name="Abby S.S."/>
            <person name="Schmidt H.A."/>
            <person name="Pfeifer K."/>
            <person name="Schleper C."/>
        </authorList>
    </citation>
    <scope>NUCLEOTIDE SEQUENCE [LARGE SCALE GENOMIC DNA]</scope>
    <source>
        <strain evidence="1 2">Kfb</strain>
    </source>
</reference>
<accession>A0A557SXN7</accession>
<protein>
    <submittedName>
        <fullName evidence="1">Uncharacterized protein</fullName>
    </submittedName>
</protein>
<dbReference type="EMBL" id="VOAH01000003">
    <property type="protein sequence ID" value="TVP41368.1"/>
    <property type="molecule type" value="Genomic_DNA"/>
</dbReference>
<evidence type="ECO:0000313" key="1">
    <source>
        <dbReference type="EMBL" id="TVP41368.1"/>
    </source>
</evidence>
<comment type="caution">
    <text evidence="1">The sequence shown here is derived from an EMBL/GenBank/DDBJ whole genome shotgun (WGS) entry which is preliminary data.</text>
</comment>
<gene>
    <name evidence="1" type="ORF">NARC_30082</name>
</gene>
<dbReference type="Proteomes" id="UP000315289">
    <property type="component" value="Unassembled WGS sequence"/>
</dbReference>
<keyword evidence="2" id="KW-1185">Reference proteome</keyword>